<dbReference type="EMBL" id="FNAB01000003">
    <property type="protein sequence ID" value="SDD27239.1"/>
    <property type="molecule type" value="Genomic_DNA"/>
</dbReference>
<dbReference type="Pfam" id="PF00012">
    <property type="entry name" value="HSP70"/>
    <property type="match status" value="1"/>
</dbReference>
<dbReference type="SUPFAM" id="SSF53067">
    <property type="entry name" value="Actin-like ATPase domain"/>
    <property type="match status" value="1"/>
</dbReference>
<dbReference type="InterPro" id="IPR018181">
    <property type="entry name" value="Heat_shock_70_CS"/>
</dbReference>
<dbReference type="PANTHER" id="PTHR42749:SF1">
    <property type="entry name" value="CELL SHAPE-DETERMINING PROTEIN MREB"/>
    <property type="match status" value="1"/>
</dbReference>
<name>A0A1G6TDY2_9NOCA</name>
<keyword evidence="5" id="KW-0143">Chaperone</keyword>
<dbReference type="STRING" id="168276.SAMN05444580_103486"/>
<keyword evidence="7" id="KW-0472">Membrane</keyword>
<sequence>MTAGLGLRVGDTTATAILQRGGDLLDEPPAVVRAATLLLGEDAAVLGAPADREGVLSRFTSRVGDPAGLSAPDGTSYLAEDLVATAVSGLLLAATAEFPDDFPNNAALPVVATYPSHWDAATVAALREALDHVGQASVTLMPDAVAAVAWLEAAHGPLGDAVVAVYHLGSAGLDVSLVRTGEDAGLLRPSTYTTLFGGDSLDRTVVEHVLSVVAADLGPVDTADPATRAQLTTLRERCREAREQLSTQDTAAVPVEVGGAHTSVTLTRTELDEMLRGQVAGSLTMVEESIRAHELEPAGVRTVLLTGGGSAMPLVAELAAQTLDLPTVSAPEPGRAVAHGAAILAGGAGPALLASGGIALAVGGVALAADAAALDGDAAPASPLDGDADTDSIPVVTPDAGLSTAWGAAATPPGAAPAPAVAAAPAPAPAAAGEAAGDTRRGLPDRAVLIGVGVAIAVVAAAAALGFALIPSGATETPLPRIAPVSTTVAAVTTTTPPRPSPTPTSALPFPTVDATTTTVAPTTTTTTAPLPPVEITTTVVTTLPTTTTRTTTTTTAPPTTTTTKPTTKTTTTTTTTAEPPEPTCKPADEPCTATTPE</sequence>
<feature type="compositionally biased region" description="Low complexity" evidence="6">
    <location>
        <begin position="547"/>
        <end position="579"/>
    </location>
</feature>
<evidence type="ECO:0000313" key="8">
    <source>
        <dbReference type="EMBL" id="SDD27239.1"/>
    </source>
</evidence>
<protein>
    <submittedName>
        <fullName evidence="8">Hsp70 protein</fullName>
    </submittedName>
</protein>
<keyword evidence="4" id="KW-0346">Stress response</keyword>
<evidence type="ECO:0000256" key="6">
    <source>
        <dbReference type="SAM" id="MobiDB-lite"/>
    </source>
</evidence>
<evidence type="ECO:0000256" key="5">
    <source>
        <dbReference type="ARBA" id="ARBA00023186"/>
    </source>
</evidence>
<dbReference type="AlphaFoldDB" id="A0A1G6TDY2"/>
<dbReference type="InterPro" id="IPR043129">
    <property type="entry name" value="ATPase_NBD"/>
</dbReference>
<feature type="region of interest" description="Disordered" evidence="6">
    <location>
        <begin position="492"/>
        <end position="512"/>
    </location>
</feature>
<proteinExistence type="inferred from homology"/>
<dbReference type="InterPro" id="IPR013126">
    <property type="entry name" value="Hsp_70_fam"/>
</dbReference>
<feature type="transmembrane region" description="Helical" evidence="7">
    <location>
        <begin position="447"/>
        <end position="470"/>
    </location>
</feature>
<dbReference type="GO" id="GO:0005524">
    <property type="term" value="F:ATP binding"/>
    <property type="evidence" value="ECO:0007669"/>
    <property type="project" value="UniProtKB-KW"/>
</dbReference>
<comment type="similarity">
    <text evidence="1">Belongs to the heat shock protein 70 family.</text>
</comment>
<keyword evidence="7" id="KW-0812">Transmembrane</keyword>
<feature type="region of interest" description="Disordered" evidence="6">
    <location>
        <begin position="547"/>
        <end position="598"/>
    </location>
</feature>
<evidence type="ECO:0000256" key="7">
    <source>
        <dbReference type="SAM" id="Phobius"/>
    </source>
</evidence>
<accession>A0A1G6TDY2</accession>
<dbReference type="PROSITE" id="PS01036">
    <property type="entry name" value="HSP70_3"/>
    <property type="match status" value="1"/>
</dbReference>
<keyword evidence="2" id="KW-0547">Nucleotide-binding</keyword>
<reference evidence="8 9" key="1">
    <citation type="submission" date="2016-10" db="EMBL/GenBank/DDBJ databases">
        <authorList>
            <person name="de Groot N.N."/>
        </authorList>
    </citation>
    <scope>NUCLEOTIDE SEQUENCE [LARGE SCALE GENOMIC DNA]</scope>
    <source>
        <strain evidence="8 9">JCM 11308</strain>
    </source>
</reference>
<dbReference type="RefSeq" id="WP_092775975.1">
    <property type="nucleotide sequence ID" value="NZ_FNAB01000003.1"/>
</dbReference>
<dbReference type="Gene3D" id="3.90.640.10">
    <property type="entry name" value="Actin, Chain A, domain 4"/>
    <property type="match status" value="1"/>
</dbReference>
<evidence type="ECO:0000313" key="9">
    <source>
        <dbReference type="Proteomes" id="UP000199417"/>
    </source>
</evidence>
<dbReference type="CDD" id="cd10170">
    <property type="entry name" value="ASKHA_NBD_HSP70"/>
    <property type="match status" value="1"/>
</dbReference>
<keyword evidence="9" id="KW-1185">Reference proteome</keyword>
<evidence type="ECO:0000256" key="2">
    <source>
        <dbReference type="ARBA" id="ARBA00022741"/>
    </source>
</evidence>
<dbReference type="Gene3D" id="3.30.420.40">
    <property type="match status" value="2"/>
</dbReference>
<dbReference type="PANTHER" id="PTHR42749">
    <property type="entry name" value="CELL SHAPE-DETERMINING PROTEIN MREB"/>
    <property type="match status" value="1"/>
</dbReference>
<dbReference type="GO" id="GO:0140662">
    <property type="term" value="F:ATP-dependent protein folding chaperone"/>
    <property type="evidence" value="ECO:0007669"/>
    <property type="project" value="InterPro"/>
</dbReference>
<evidence type="ECO:0000256" key="1">
    <source>
        <dbReference type="ARBA" id="ARBA00007381"/>
    </source>
</evidence>
<evidence type="ECO:0000256" key="3">
    <source>
        <dbReference type="ARBA" id="ARBA00022840"/>
    </source>
</evidence>
<organism evidence="8 9">
    <name type="scientific">Rhodococcus tukisamuensis</name>
    <dbReference type="NCBI Taxonomy" id="168276"/>
    <lineage>
        <taxon>Bacteria</taxon>
        <taxon>Bacillati</taxon>
        <taxon>Actinomycetota</taxon>
        <taxon>Actinomycetes</taxon>
        <taxon>Mycobacteriales</taxon>
        <taxon>Nocardiaceae</taxon>
        <taxon>Rhodococcus</taxon>
    </lineage>
</organism>
<keyword evidence="7" id="KW-1133">Transmembrane helix</keyword>
<gene>
    <name evidence="8" type="ORF">SAMN05444580_103486</name>
</gene>
<dbReference type="Proteomes" id="UP000199417">
    <property type="component" value="Unassembled WGS sequence"/>
</dbReference>
<evidence type="ECO:0000256" key="4">
    <source>
        <dbReference type="ARBA" id="ARBA00023016"/>
    </source>
</evidence>
<keyword evidence="3" id="KW-0067">ATP-binding</keyword>